<reference evidence="1 2" key="1">
    <citation type="journal article" date="2016" name="Sci. Rep.">
        <title>The genome sequence of the outbreeding globe artichoke constructed de novo incorporating a phase-aware low-pass sequencing strategy of F1 progeny.</title>
        <authorList>
            <person name="Scaglione D."/>
            <person name="Reyes-Chin-Wo S."/>
            <person name="Acquadro A."/>
            <person name="Froenicke L."/>
            <person name="Portis E."/>
            <person name="Beitel C."/>
            <person name="Tirone M."/>
            <person name="Mauro R."/>
            <person name="Lo Monaco A."/>
            <person name="Mauromicale G."/>
            <person name="Faccioli P."/>
            <person name="Cattivelli L."/>
            <person name="Rieseberg L."/>
            <person name="Michelmore R."/>
            <person name="Lanteri S."/>
        </authorList>
    </citation>
    <scope>NUCLEOTIDE SEQUENCE [LARGE SCALE GENOMIC DNA]</scope>
    <source>
        <strain evidence="1">2C</strain>
    </source>
</reference>
<evidence type="ECO:0000313" key="2">
    <source>
        <dbReference type="Proteomes" id="UP000243975"/>
    </source>
</evidence>
<comment type="caution">
    <text evidence="1">The sequence shown here is derived from an EMBL/GenBank/DDBJ whole genome shotgun (WGS) entry which is preliminary data.</text>
</comment>
<evidence type="ECO:0000313" key="1">
    <source>
        <dbReference type="EMBL" id="KVI07752.1"/>
    </source>
</evidence>
<dbReference type="STRING" id="59895.A0A103YES6"/>
<accession>A0A103YES6</accession>
<gene>
    <name evidence="1" type="ORF">Ccrd_013891</name>
</gene>
<keyword evidence="2" id="KW-1185">Reference proteome</keyword>
<proteinExistence type="predicted"/>
<name>A0A103YES6_CYNCS</name>
<dbReference type="Proteomes" id="UP000243975">
    <property type="component" value="Unassembled WGS sequence"/>
</dbReference>
<organism evidence="1 2">
    <name type="scientific">Cynara cardunculus var. scolymus</name>
    <name type="common">Globe artichoke</name>
    <name type="synonym">Cynara scolymus</name>
    <dbReference type="NCBI Taxonomy" id="59895"/>
    <lineage>
        <taxon>Eukaryota</taxon>
        <taxon>Viridiplantae</taxon>
        <taxon>Streptophyta</taxon>
        <taxon>Embryophyta</taxon>
        <taxon>Tracheophyta</taxon>
        <taxon>Spermatophyta</taxon>
        <taxon>Magnoliopsida</taxon>
        <taxon>eudicotyledons</taxon>
        <taxon>Gunneridae</taxon>
        <taxon>Pentapetalae</taxon>
        <taxon>asterids</taxon>
        <taxon>campanulids</taxon>
        <taxon>Asterales</taxon>
        <taxon>Asteraceae</taxon>
        <taxon>Carduoideae</taxon>
        <taxon>Cardueae</taxon>
        <taxon>Carduinae</taxon>
        <taxon>Cynara</taxon>
    </lineage>
</organism>
<sequence length="60" mass="6788">MAWLGGGLMARANELEHEVLRLTKENAKLKRLQKEFCSASTCTAQFPKKPMLHRSKSAPF</sequence>
<dbReference type="EMBL" id="LEKV01001492">
    <property type="protein sequence ID" value="KVI07752.1"/>
    <property type="molecule type" value="Genomic_DNA"/>
</dbReference>
<protein>
    <submittedName>
        <fullName evidence="1">Uncharacterized protein</fullName>
    </submittedName>
</protein>
<dbReference type="AlphaFoldDB" id="A0A103YES6"/>
<dbReference type="Gramene" id="KVI07752">
    <property type="protein sequence ID" value="KVI07752"/>
    <property type="gene ID" value="Ccrd_013891"/>
</dbReference>